<keyword evidence="6" id="KW-1185">Reference proteome</keyword>
<dbReference type="RefSeq" id="WP_101460198.1">
    <property type="nucleotide sequence ID" value="NZ_CP025408.1"/>
</dbReference>
<dbReference type="KEGG" id="paro:CUV01_09140"/>
<dbReference type="SUPFAM" id="SSF53822">
    <property type="entry name" value="Periplasmic binding protein-like I"/>
    <property type="match status" value="1"/>
</dbReference>
<keyword evidence="3" id="KW-0804">Transcription</keyword>
<organism evidence="5 6">
    <name type="scientific">Paracoccus tegillarcae</name>
    <dbReference type="NCBI Taxonomy" id="1529068"/>
    <lineage>
        <taxon>Bacteria</taxon>
        <taxon>Pseudomonadati</taxon>
        <taxon>Pseudomonadota</taxon>
        <taxon>Alphaproteobacteria</taxon>
        <taxon>Rhodobacterales</taxon>
        <taxon>Paracoccaceae</taxon>
        <taxon>Paracoccus</taxon>
    </lineage>
</organism>
<dbReference type="CDD" id="cd06267">
    <property type="entry name" value="PBP1_LacI_sugar_binding-like"/>
    <property type="match status" value="1"/>
</dbReference>
<gene>
    <name evidence="5" type="ORF">CUV01_09140</name>
</gene>
<dbReference type="PANTHER" id="PTHR30146">
    <property type="entry name" value="LACI-RELATED TRANSCRIPTIONAL REPRESSOR"/>
    <property type="match status" value="1"/>
</dbReference>
<evidence type="ECO:0000256" key="1">
    <source>
        <dbReference type="ARBA" id="ARBA00023015"/>
    </source>
</evidence>
<evidence type="ECO:0000313" key="6">
    <source>
        <dbReference type="Proteomes" id="UP000233742"/>
    </source>
</evidence>
<feature type="domain" description="HTH lacI-type" evidence="4">
    <location>
        <begin position="14"/>
        <end position="69"/>
    </location>
</feature>
<evidence type="ECO:0000256" key="2">
    <source>
        <dbReference type="ARBA" id="ARBA00023125"/>
    </source>
</evidence>
<dbReference type="GO" id="GO:0003700">
    <property type="term" value="F:DNA-binding transcription factor activity"/>
    <property type="evidence" value="ECO:0007669"/>
    <property type="project" value="TreeGrafter"/>
</dbReference>
<dbReference type="EMBL" id="CP025408">
    <property type="protein sequence ID" value="AUH33529.1"/>
    <property type="molecule type" value="Genomic_DNA"/>
</dbReference>
<proteinExistence type="predicted"/>
<dbReference type="Pfam" id="PF00356">
    <property type="entry name" value="LacI"/>
    <property type="match status" value="1"/>
</dbReference>
<dbReference type="OrthoDB" id="60111at2"/>
<reference evidence="5 6" key="1">
    <citation type="submission" date="2017-12" db="EMBL/GenBank/DDBJ databases">
        <authorList>
            <person name="Hurst M.R.H."/>
        </authorList>
    </citation>
    <scope>NUCLEOTIDE SEQUENCE [LARGE SCALE GENOMIC DNA]</scope>
    <source>
        <strain evidence="5 6">BM15</strain>
    </source>
</reference>
<dbReference type="AlphaFoldDB" id="A0A2K9EGQ4"/>
<accession>A0A2K9EGQ4</accession>
<evidence type="ECO:0000259" key="4">
    <source>
        <dbReference type="PROSITE" id="PS50932"/>
    </source>
</evidence>
<name>A0A2K9EGQ4_9RHOB</name>
<dbReference type="Gene3D" id="3.40.50.2300">
    <property type="match status" value="2"/>
</dbReference>
<sequence length="342" mass="36271">MRPDGKRVQISRRVRLKDIAERCGVSTATVSRALSGRGYVDAALTDTIRKMAVRLNYPLPSSQAGRRVLLAASGPALLDFARSQFTLHVLEGIGERCQTLGMQVETRPVSSLADEAALLAEAQDDSIAGVLMLTIDDDAMLALAREFEKPVVLVNGDDPDMRLSSVTPCNRSAAALATQHLRELGHRRIALLTCSGRRTIARRQEGWRDAMGEDADAALVIEVTDWRADLATDAVATRLTHQPDFTAILATGDALAIGAYQALANAGLSVPGDVSVISIDGLPQTALLSPALTVMAIPMRDIGAVALDLLSGAAANPAAPRRRVELACDLIGRGSDAAPARR</sequence>
<dbReference type="SMART" id="SM00354">
    <property type="entry name" value="HTH_LACI"/>
    <property type="match status" value="1"/>
</dbReference>
<dbReference type="Pfam" id="PF13377">
    <property type="entry name" value="Peripla_BP_3"/>
    <property type="match status" value="1"/>
</dbReference>
<dbReference type="Proteomes" id="UP000233742">
    <property type="component" value="Chromosome"/>
</dbReference>
<evidence type="ECO:0000313" key="5">
    <source>
        <dbReference type="EMBL" id="AUH33529.1"/>
    </source>
</evidence>
<dbReference type="PROSITE" id="PS50932">
    <property type="entry name" value="HTH_LACI_2"/>
    <property type="match status" value="1"/>
</dbReference>
<dbReference type="PANTHER" id="PTHR30146:SF109">
    <property type="entry name" value="HTH-TYPE TRANSCRIPTIONAL REGULATOR GALS"/>
    <property type="match status" value="1"/>
</dbReference>
<dbReference type="InterPro" id="IPR046335">
    <property type="entry name" value="LacI/GalR-like_sensor"/>
</dbReference>
<dbReference type="GO" id="GO:0000976">
    <property type="term" value="F:transcription cis-regulatory region binding"/>
    <property type="evidence" value="ECO:0007669"/>
    <property type="project" value="TreeGrafter"/>
</dbReference>
<dbReference type="Gene3D" id="1.10.260.40">
    <property type="entry name" value="lambda repressor-like DNA-binding domains"/>
    <property type="match status" value="1"/>
</dbReference>
<dbReference type="InterPro" id="IPR028082">
    <property type="entry name" value="Peripla_BP_I"/>
</dbReference>
<protein>
    <submittedName>
        <fullName evidence="5">LacI family transcriptional regulator</fullName>
    </submittedName>
</protein>
<dbReference type="CDD" id="cd01392">
    <property type="entry name" value="HTH_LacI"/>
    <property type="match status" value="1"/>
</dbReference>
<keyword evidence="1" id="KW-0805">Transcription regulation</keyword>
<dbReference type="SUPFAM" id="SSF47413">
    <property type="entry name" value="lambda repressor-like DNA-binding domains"/>
    <property type="match status" value="1"/>
</dbReference>
<evidence type="ECO:0000256" key="3">
    <source>
        <dbReference type="ARBA" id="ARBA00023163"/>
    </source>
</evidence>
<dbReference type="InterPro" id="IPR010982">
    <property type="entry name" value="Lambda_DNA-bd_dom_sf"/>
</dbReference>
<dbReference type="InterPro" id="IPR000843">
    <property type="entry name" value="HTH_LacI"/>
</dbReference>
<keyword evidence="2" id="KW-0238">DNA-binding</keyword>